<dbReference type="Proteomes" id="UP000184304">
    <property type="component" value="Unassembled WGS sequence"/>
</dbReference>
<gene>
    <name evidence="1" type="ORF">ASPTUDRAFT_692815</name>
</gene>
<sequence>MYLPFTYCCSSHQASNGYISTVSQDHSSSTCLYIPSYGVRHRRLLAFHRTISSPCLRIYP</sequence>
<evidence type="ECO:0000313" key="2">
    <source>
        <dbReference type="Proteomes" id="UP000184304"/>
    </source>
</evidence>
<dbReference type="AlphaFoldDB" id="A0A1L9N0J6"/>
<dbReference type="EMBL" id="KV878204">
    <property type="protein sequence ID" value="OJI82823.1"/>
    <property type="molecule type" value="Genomic_DNA"/>
</dbReference>
<organism evidence="1 2">
    <name type="scientific">Aspergillus tubingensis (strain CBS 134.48)</name>
    <dbReference type="NCBI Taxonomy" id="767770"/>
    <lineage>
        <taxon>Eukaryota</taxon>
        <taxon>Fungi</taxon>
        <taxon>Dikarya</taxon>
        <taxon>Ascomycota</taxon>
        <taxon>Pezizomycotina</taxon>
        <taxon>Eurotiomycetes</taxon>
        <taxon>Eurotiomycetidae</taxon>
        <taxon>Eurotiales</taxon>
        <taxon>Aspergillaceae</taxon>
        <taxon>Aspergillus</taxon>
        <taxon>Aspergillus subgen. Circumdati</taxon>
    </lineage>
</organism>
<proteinExistence type="predicted"/>
<dbReference type="VEuPathDB" id="FungiDB:ASPTUDRAFT_692815"/>
<reference evidence="2" key="1">
    <citation type="journal article" date="2017" name="Genome Biol.">
        <title>Comparative genomics reveals high biological diversity and specific adaptations in the industrially and medically important fungal genus Aspergillus.</title>
        <authorList>
            <person name="de Vries R.P."/>
            <person name="Riley R."/>
            <person name="Wiebenga A."/>
            <person name="Aguilar-Osorio G."/>
            <person name="Amillis S."/>
            <person name="Uchima C.A."/>
            <person name="Anderluh G."/>
            <person name="Asadollahi M."/>
            <person name="Askin M."/>
            <person name="Barry K."/>
            <person name="Battaglia E."/>
            <person name="Bayram O."/>
            <person name="Benocci T."/>
            <person name="Braus-Stromeyer S.A."/>
            <person name="Caldana C."/>
            <person name="Canovas D."/>
            <person name="Cerqueira G.C."/>
            <person name="Chen F."/>
            <person name="Chen W."/>
            <person name="Choi C."/>
            <person name="Clum A."/>
            <person name="Dos Santos R.A."/>
            <person name="Damasio A.R."/>
            <person name="Diallinas G."/>
            <person name="Emri T."/>
            <person name="Fekete E."/>
            <person name="Flipphi M."/>
            <person name="Freyberg S."/>
            <person name="Gallo A."/>
            <person name="Gournas C."/>
            <person name="Habgood R."/>
            <person name="Hainaut M."/>
            <person name="Harispe M.L."/>
            <person name="Henrissat B."/>
            <person name="Hilden K.S."/>
            <person name="Hope R."/>
            <person name="Hossain A."/>
            <person name="Karabika E."/>
            <person name="Karaffa L."/>
            <person name="Karanyi Z."/>
            <person name="Krasevec N."/>
            <person name="Kuo A."/>
            <person name="Kusch H."/>
            <person name="LaButti K."/>
            <person name="Lagendijk E.L."/>
            <person name="Lapidus A."/>
            <person name="Levasseur A."/>
            <person name="Lindquist E."/>
            <person name="Lipzen A."/>
            <person name="Logrieco A.F."/>
            <person name="MacCabe A."/>
            <person name="Maekelae M.R."/>
            <person name="Malavazi I."/>
            <person name="Melin P."/>
            <person name="Meyer V."/>
            <person name="Mielnichuk N."/>
            <person name="Miskei M."/>
            <person name="Molnar A.P."/>
            <person name="Mule G."/>
            <person name="Ngan C.Y."/>
            <person name="Orejas M."/>
            <person name="Orosz E."/>
            <person name="Ouedraogo J.P."/>
            <person name="Overkamp K.M."/>
            <person name="Park H.-S."/>
            <person name="Perrone G."/>
            <person name="Piumi F."/>
            <person name="Punt P.J."/>
            <person name="Ram A.F."/>
            <person name="Ramon A."/>
            <person name="Rauscher S."/>
            <person name="Record E."/>
            <person name="Riano-Pachon D.M."/>
            <person name="Robert V."/>
            <person name="Roehrig J."/>
            <person name="Ruller R."/>
            <person name="Salamov A."/>
            <person name="Salih N.S."/>
            <person name="Samson R.A."/>
            <person name="Sandor E."/>
            <person name="Sanguinetti M."/>
            <person name="Schuetze T."/>
            <person name="Sepcic K."/>
            <person name="Shelest E."/>
            <person name="Sherlock G."/>
            <person name="Sophianopoulou V."/>
            <person name="Squina F.M."/>
            <person name="Sun H."/>
            <person name="Susca A."/>
            <person name="Todd R.B."/>
            <person name="Tsang A."/>
            <person name="Unkles S.E."/>
            <person name="van de Wiele N."/>
            <person name="van Rossen-Uffink D."/>
            <person name="Oliveira J.V."/>
            <person name="Vesth T.C."/>
            <person name="Visser J."/>
            <person name="Yu J.-H."/>
            <person name="Zhou M."/>
            <person name="Andersen M.R."/>
            <person name="Archer D.B."/>
            <person name="Baker S.E."/>
            <person name="Benoit I."/>
            <person name="Brakhage A.A."/>
            <person name="Braus G.H."/>
            <person name="Fischer R."/>
            <person name="Frisvad J.C."/>
            <person name="Goldman G.H."/>
            <person name="Houbraken J."/>
            <person name="Oakley B."/>
            <person name="Pocsi I."/>
            <person name="Scazzocchio C."/>
            <person name="Seiboth B."/>
            <person name="vanKuyk P.A."/>
            <person name="Wortman J."/>
            <person name="Dyer P.S."/>
            <person name="Grigoriev I.V."/>
        </authorList>
    </citation>
    <scope>NUCLEOTIDE SEQUENCE [LARGE SCALE GENOMIC DNA]</scope>
    <source>
        <strain evidence="2">CBS 134.48</strain>
    </source>
</reference>
<accession>A0A1L9N0J6</accession>
<protein>
    <submittedName>
        <fullName evidence="1">Uncharacterized protein</fullName>
    </submittedName>
</protein>
<name>A0A1L9N0J6_ASPTC</name>
<keyword evidence="2" id="KW-1185">Reference proteome</keyword>
<evidence type="ECO:0000313" key="1">
    <source>
        <dbReference type="EMBL" id="OJI82823.1"/>
    </source>
</evidence>